<evidence type="ECO:0000313" key="2">
    <source>
        <dbReference type="EMBL" id="AIW03387.1"/>
    </source>
</evidence>
<gene>
    <name evidence="2" type="ORF">CPT_Mater230</name>
    <name evidence="1" type="ORF">CPT_Mater8</name>
</gene>
<evidence type="ECO:0000313" key="3">
    <source>
        <dbReference type="Proteomes" id="UP000030206"/>
    </source>
</evidence>
<dbReference type="RefSeq" id="YP_009151189.1">
    <property type="nucleotide sequence ID" value="NC_027366.1"/>
</dbReference>
<sequence length="174" mass="20039">MLENKSLNLLGDLQDEQDVLENFVMDYNTTTYVSDAINEAASSATPIYYNDIWENAADIREYIEDAISQGLAPVQAGSVDLHQIFQAGYHLYYTQSINENLDALIYNHIVDEINEYIDGNIDEEIDLDFEAIEERIEDESCDFHQNDQFSILDDIIQGVKDLIEEQVEEQQEEE</sequence>
<dbReference type="EMBL" id="KM236245">
    <property type="protein sequence ID" value="AIW03387.1"/>
    <property type="molecule type" value="Genomic_DNA"/>
</dbReference>
<organism evidence="2 3">
    <name type="scientific">Bacillus phage Mater</name>
    <dbReference type="NCBI Taxonomy" id="1540090"/>
    <lineage>
        <taxon>Viruses</taxon>
        <taxon>Duplodnaviria</taxon>
        <taxon>Heunggongvirae</taxon>
        <taxon>Uroviricota</taxon>
        <taxon>Caudoviricetes</taxon>
        <taxon>Herelleviridae</taxon>
        <taxon>Bastillevirinae</taxon>
        <taxon>Matervirus</taxon>
        <taxon>Matervirus mater</taxon>
    </lineage>
</organism>
<dbReference type="Gene3D" id="1.20.120.780">
    <property type="entry name" value="DNA mimic ocr"/>
    <property type="match status" value="1"/>
</dbReference>
<accession>A0A0A0RN05</accession>
<dbReference type="Proteomes" id="UP000030206">
    <property type="component" value="Segment"/>
</dbReference>
<evidence type="ECO:0000313" key="1">
    <source>
        <dbReference type="EMBL" id="AIW03165.1"/>
    </source>
</evidence>
<reference evidence="2 3" key="1">
    <citation type="submission" date="2014-07" db="EMBL/GenBank/DDBJ databases">
        <title>Complete Genome of Bacillus megaterium Myophage Mater.</title>
        <authorList>
            <person name="Lancaster J.C."/>
            <person name="Hodde M.K."/>
            <person name="Hernandez A.C."/>
            <person name="Everett G.F.K."/>
        </authorList>
    </citation>
    <scope>NUCLEOTIDE SEQUENCE [LARGE SCALE GENOMIC DNA]</scope>
</reference>
<dbReference type="OrthoDB" id="17303at10239"/>
<name>A0A0A0RN05_9CAUD</name>
<protein>
    <submittedName>
        <fullName evidence="2">Uncharacterized protein</fullName>
    </submittedName>
</protein>
<dbReference type="EMBL" id="KM236245">
    <property type="protein sequence ID" value="AIW03165.1"/>
    <property type="molecule type" value="Genomic_DNA"/>
</dbReference>
<dbReference type="KEGG" id="vg:24607135"/>
<dbReference type="RefSeq" id="YP_009150967.1">
    <property type="nucleotide sequence ID" value="NC_027366.1"/>
</dbReference>
<dbReference type="GeneID" id="24607135"/>
<dbReference type="InterPro" id="IPR036207">
    <property type="entry name" value="B-form_Ocr"/>
</dbReference>
<dbReference type="GeneID" id="24606907"/>
<dbReference type="KEGG" id="vg:24606907"/>
<keyword evidence="3" id="KW-1185">Reference proteome</keyword>
<proteinExistence type="predicted"/>